<dbReference type="InterPro" id="IPR005482">
    <property type="entry name" value="Biotin_COase_C"/>
</dbReference>
<keyword evidence="5" id="KW-0092">Biotin</keyword>
<accession>A0A7W9SRP4</accession>
<name>A0A7W9SRP4_ARMRO</name>
<feature type="region of interest" description="Disordered" evidence="7">
    <location>
        <begin position="467"/>
        <end position="490"/>
    </location>
</feature>
<dbReference type="InterPro" id="IPR011764">
    <property type="entry name" value="Biotin_carboxylation_dom"/>
</dbReference>
<evidence type="ECO:0000259" key="9">
    <source>
        <dbReference type="PROSITE" id="PS50979"/>
    </source>
</evidence>
<dbReference type="RefSeq" id="WP_184197528.1">
    <property type="nucleotide sequence ID" value="NZ_JACHGW010000002.1"/>
</dbReference>
<dbReference type="Pfam" id="PF00289">
    <property type="entry name" value="Biotin_carb_N"/>
    <property type="match status" value="1"/>
</dbReference>
<dbReference type="PANTHER" id="PTHR18866">
    <property type="entry name" value="CARBOXYLASE:PYRUVATE/ACETYL-COA/PROPIONYL-COA CARBOXYLASE"/>
    <property type="match status" value="1"/>
</dbReference>
<dbReference type="EC" id="6.3.4.14" evidence="1"/>
<dbReference type="GO" id="GO:0046872">
    <property type="term" value="F:metal ion binding"/>
    <property type="evidence" value="ECO:0007669"/>
    <property type="project" value="InterPro"/>
</dbReference>
<dbReference type="GO" id="GO:0005524">
    <property type="term" value="F:ATP binding"/>
    <property type="evidence" value="ECO:0007669"/>
    <property type="project" value="UniProtKB-UniRule"/>
</dbReference>
<keyword evidence="3 6" id="KW-0547">Nucleotide-binding</keyword>
<dbReference type="Pfam" id="PF02786">
    <property type="entry name" value="CPSase_L_D2"/>
    <property type="match status" value="1"/>
</dbReference>
<dbReference type="SUPFAM" id="SSF51246">
    <property type="entry name" value="Rudiment single hybrid motif"/>
    <property type="match status" value="1"/>
</dbReference>
<evidence type="ECO:0000313" key="10">
    <source>
        <dbReference type="EMBL" id="MBB6051190.1"/>
    </source>
</evidence>
<evidence type="ECO:0000256" key="4">
    <source>
        <dbReference type="ARBA" id="ARBA00022840"/>
    </source>
</evidence>
<proteinExistence type="predicted"/>
<feature type="domain" description="ATP-grasp" evidence="8">
    <location>
        <begin position="119"/>
        <end position="315"/>
    </location>
</feature>
<dbReference type="GO" id="GO:0004075">
    <property type="term" value="F:biotin carboxylase activity"/>
    <property type="evidence" value="ECO:0007669"/>
    <property type="project" value="UniProtKB-EC"/>
</dbReference>
<dbReference type="SUPFAM" id="SSF52440">
    <property type="entry name" value="PreATP-grasp domain"/>
    <property type="match status" value="1"/>
</dbReference>
<dbReference type="SMART" id="SM00878">
    <property type="entry name" value="Biotin_carb_C"/>
    <property type="match status" value="1"/>
</dbReference>
<evidence type="ECO:0000256" key="3">
    <source>
        <dbReference type="ARBA" id="ARBA00022741"/>
    </source>
</evidence>
<keyword evidence="11" id="KW-1185">Reference proteome</keyword>
<keyword evidence="2 10" id="KW-0436">Ligase</keyword>
<dbReference type="Pfam" id="PF02785">
    <property type="entry name" value="Biotin_carb_C"/>
    <property type="match status" value="1"/>
</dbReference>
<dbReference type="FunFam" id="3.40.50.20:FF:000010">
    <property type="entry name" value="Propionyl-CoA carboxylase subunit alpha"/>
    <property type="match status" value="1"/>
</dbReference>
<evidence type="ECO:0000256" key="6">
    <source>
        <dbReference type="PROSITE-ProRule" id="PRU00409"/>
    </source>
</evidence>
<dbReference type="FunFam" id="3.30.1490.20:FF:000003">
    <property type="entry name" value="acetyl-CoA carboxylase isoform X1"/>
    <property type="match status" value="1"/>
</dbReference>
<dbReference type="PROSITE" id="PS00867">
    <property type="entry name" value="CPSASE_2"/>
    <property type="match status" value="1"/>
</dbReference>
<comment type="caution">
    <text evidence="10">The sequence shown here is derived from an EMBL/GenBank/DDBJ whole genome shotgun (WGS) entry which is preliminary data.</text>
</comment>
<dbReference type="InterPro" id="IPR016185">
    <property type="entry name" value="PreATP-grasp_dom_sf"/>
</dbReference>
<reference evidence="10 11" key="1">
    <citation type="submission" date="2020-08" db="EMBL/GenBank/DDBJ databases">
        <title>Genomic Encyclopedia of Type Strains, Phase IV (KMG-IV): sequencing the most valuable type-strain genomes for metagenomic binning, comparative biology and taxonomic classification.</title>
        <authorList>
            <person name="Goeker M."/>
        </authorList>
    </citation>
    <scope>NUCLEOTIDE SEQUENCE [LARGE SCALE GENOMIC DNA]</scope>
    <source>
        <strain evidence="10 11">DSM 23562</strain>
    </source>
</reference>
<dbReference type="InterPro" id="IPR011054">
    <property type="entry name" value="Rudment_hybrid_motif"/>
</dbReference>
<feature type="domain" description="Biotin carboxylation" evidence="9">
    <location>
        <begin position="1"/>
        <end position="444"/>
    </location>
</feature>
<gene>
    <name evidence="10" type="ORF">HNQ39_002981</name>
</gene>
<dbReference type="EMBL" id="JACHGW010000002">
    <property type="protein sequence ID" value="MBB6051190.1"/>
    <property type="molecule type" value="Genomic_DNA"/>
</dbReference>
<evidence type="ECO:0000256" key="1">
    <source>
        <dbReference type="ARBA" id="ARBA00013263"/>
    </source>
</evidence>
<dbReference type="PROSITE" id="PS50975">
    <property type="entry name" value="ATP_GRASP"/>
    <property type="match status" value="1"/>
</dbReference>
<dbReference type="InterPro" id="IPR011761">
    <property type="entry name" value="ATP-grasp"/>
</dbReference>
<dbReference type="InterPro" id="IPR005481">
    <property type="entry name" value="BC-like_N"/>
</dbReference>
<dbReference type="SUPFAM" id="SSF56059">
    <property type="entry name" value="Glutathione synthetase ATP-binding domain-like"/>
    <property type="match status" value="1"/>
</dbReference>
<organism evidence="10 11">
    <name type="scientific">Armatimonas rosea</name>
    <dbReference type="NCBI Taxonomy" id="685828"/>
    <lineage>
        <taxon>Bacteria</taxon>
        <taxon>Bacillati</taxon>
        <taxon>Armatimonadota</taxon>
        <taxon>Armatimonadia</taxon>
        <taxon>Armatimonadales</taxon>
        <taxon>Armatimonadaceae</taxon>
        <taxon>Armatimonas</taxon>
    </lineage>
</organism>
<dbReference type="PANTHER" id="PTHR18866:SF33">
    <property type="entry name" value="METHYLCROTONOYL-COA CARBOXYLASE SUBUNIT ALPHA, MITOCHONDRIAL-RELATED"/>
    <property type="match status" value="1"/>
</dbReference>
<dbReference type="Gene3D" id="3.30.470.20">
    <property type="entry name" value="ATP-grasp fold, B domain"/>
    <property type="match status" value="1"/>
</dbReference>
<dbReference type="AlphaFoldDB" id="A0A7W9SRP4"/>
<dbReference type="FunFam" id="3.30.470.20:FF:000028">
    <property type="entry name" value="Methylcrotonoyl-CoA carboxylase subunit alpha, mitochondrial"/>
    <property type="match status" value="1"/>
</dbReference>
<evidence type="ECO:0000256" key="2">
    <source>
        <dbReference type="ARBA" id="ARBA00022598"/>
    </source>
</evidence>
<evidence type="ECO:0000256" key="5">
    <source>
        <dbReference type="ARBA" id="ARBA00023267"/>
    </source>
</evidence>
<evidence type="ECO:0000256" key="7">
    <source>
        <dbReference type="SAM" id="MobiDB-lite"/>
    </source>
</evidence>
<evidence type="ECO:0000313" key="11">
    <source>
        <dbReference type="Proteomes" id="UP000520814"/>
    </source>
</evidence>
<dbReference type="Proteomes" id="UP000520814">
    <property type="component" value="Unassembled WGS sequence"/>
</dbReference>
<dbReference type="InterPro" id="IPR050856">
    <property type="entry name" value="Biotin_carboxylase_complex"/>
</dbReference>
<protein>
    <recommendedName>
        <fullName evidence="1">biotin carboxylase</fullName>
        <ecNumber evidence="1">6.3.4.14</ecNumber>
    </recommendedName>
</protein>
<dbReference type="InterPro" id="IPR005479">
    <property type="entry name" value="CPAse_ATP-bd"/>
</dbReference>
<sequence>MQRLLIANRGEIAVRIIRACREQGISPVVVTSDADRDSPAVHLADAFVCLGPGPAHESYLRTDAVLAAAKTLQADAIHPGYGFLSENAAFADACAAAGLTFVGPPGSVIRALGDKIGAKNTMQAAGVPCVPGYNGDDQRDEVLEREAARIGTPLLIKASAGGGGRGMRRVDHLADFLPQLTEARREAQAAFGDSRVLLEKYVLRPRHIEFQIFGDTHGNVVQLFERECSIQRRHQKILEESPSPALTPALRARMAEAAVLAGKAAGYIGAGTVEFLVSGEAFYFLEVNTRLQVEHPVTESITGTDLVAWQLAVAQGKPLPLTQDELVSRGHCIEARVYAEDPATGFLPSLGTLLRWREPSGPGIRVDSGYTEGMEVPPFYDPMLAKVIASGPDRATALARLDQALASFVVLGVTTNLEYLRAVLADPAFVAGELHTGFLTERFTGWRPNATIPDEILLALSALGQPPPSRAAEKPRQTGWLATDHWRNTK</sequence>
<dbReference type="PROSITE" id="PS50979">
    <property type="entry name" value="BC"/>
    <property type="match status" value="1"/>
</dbReference>
<keyword evidence="4 6" id="KW-0067">ATP-binding</keyword>
<evidence type="ECO:0000259" key="8">
    <source>
        <dbReference type="PROSITE" id="PS50975"/>
    </source>
</evidence>